<reference evidence="2 3" key="1">
    <citation type="journal article" date="2017" name="Int. J. Syst. Evol. Microbiol.">
        <title>Bacillus notoginsengisoli sp. nov., a novel bacterium isolated from the rhizosphere of Panax notoginseng.</title>
        <authorList>
            <person name="Zhang M.Y."/>
            <person name="Cheng J."/>
            <person name="Cai Y."/>
            <person name="Zhang T.Y."/>
            <person name="Wu Y.Y."/>
            <person name="Manikprabhu D."/>
            <person name="Li W.J."/>
            <person name="Zhang Y.X."/>
        </authorList>
    </citation>
    <scope>NUCLEOTIDE SEQUENCE [LARGE SCALE GENOMIC DNA]</scope>
    <source>
        <strain evidence="2 3">JCM 30743</strain>
    </source>
</reference>
<evidence type="ECO:0000313" key="2">
    <source>
        <dbReference type="EMBL" id="RHW43300.1"/>
    </source>
</evidence>
<gene>
    <name evidence="2" type="ORF">D1B31_01105</name>
</gene>
<sequence>MTNQKDFKNMYDLAEKIALEDFEKLDEQHEFSDTYKYKKKLFLEKIKAKNGQQLAKRKKNRILIAAACLLIGIPTTALGAVKVYDMMVQKQNYEVNVSVTNSAKNNDKWYKLKLNYLPENMVPIDSSGMKYSFKDNFANGGFSFILWRLGKNSEFQTLYSSKYEEKEINGRKAVIVNKETGNPNVVFNRKVYLLFEKEGIMLESFIANDVSEEQMMNVLENLSIEPTSEEFASYFADYDESYFEEVSKPVESKVIPLKKDSKQLFKVGQKVPVTFNQVDSDGKSKNIKLEYMIEKVEIFDSIQDINQENFNELGLNILKQSKVLDDKKNLLSYKRNEYEVGNGKDSIDELVKSKKVNVKFVYLTTTVKNIGKQATEEIYMHPSLQELKSDQKGWNYAGKVGIAEESIMTGEVDYLEPHGTGKSFYNIGLIQPGETREVKLGYFVDEDKLDSIFLDAFNYSGSGENEDLNSKNHWWIDIRQK</sequence>
<dbReference type="Proteomes" id="UP000284416">
    <property type="component" value="Unassembled WGS sequence"/>
</dbReference>
<comment type="caution">
    <text evidence="2">The sequence shown here is derived from an EMBL/GenBank/DDBJ whole genome shotgun (WGS) entry which is preliminary data.</text>
</comment>
<dbReference type="OrthoDB" id="2768418at2"/>
<evidence type="ECO:0000313" key="3">
    <source>
        <dbReference type="Proteomes" id="UP000284416"/>
    </source>
</evidence>
<name>A0A417YZH7_9BACI</name>
<dbReference type="EMBL" id="QWEG01000001">
    <property type="protein sequence ID" value="RHW43300.1"/>
    <property type="molecule type" value="Genomic_DNA"/>
</dbReference>
<feature type="transmembrane region" description="Helical" evidence="1">
    <location>
        <begin position="62"/>
        <end position="81"/>
    </location>
</feature>
<keyword evidence="1" id="KW-0812">Transmembrane</keyword>
<accession>A0A417YZH7</accession>
<evidence type="ECO:0000256" key="1">
    <source>
        <dbReference type="SAM" id="Phobius"/>
    </source>
</evidence>
<organism evidence="2 3">
    <name type="scientific">Neobacillus notoginsengisoli</name>
    <dbReference type="NCBI Taxonomy" id="1578198"/>
    <lineage>
        <taxon>Bacteria</taxon>
        <taxon>Bacillati</taxon>
        <taxon>Bacillota</taxon>
        <taxon>Bacilli</taxon>
        <taxon>Bacillales</taxon>
        <taxon>Bacillaceae</taxon>
        <taxon>Neobacillus</taxon>
    </lineage>
</organism>
<keyword evidence="1" id="KW-1133">Transmembrane helix</keyword>
<dbReference type="RefSeq" id="WP_118918908.1">
    <property type="nucleotide sequence ID" value="NZ_QWEG01000001.1"/>
</dbReference>
<keyword evidence="3" id="KW-1185">Reference proteome</keyword>
<keyword evidence="1" id="KW-0472">Membrane</keyword>
<dbReference type="AlphaFoldDB" id="A0A417YZH7"/>
<proteinExistence type="predicted"/>
<protein>
    <submittedName>
        <fullName evidence="2">Anti-sigma factor</fullName>
    </submittedName>
</protein>